<feature type="transmembrane region" description="Helical" evidence="1">
    <location>
        <begin position="107"/>
        <end position="131"/>
    </location>
</feature>
<keyword evidence="1" id="KW-0472">Membrane</keyword>
<feature type="transmembrane region" description="Helical" evidence="1">
    <location>
        <begin position="86"/>
        <end position="101"/>
    </location>
</feature>
<accession>A0A401ZXC7</accession>
<dbReference type="EMBL" id="BIFR01000001">
    <property type="protein sequence ID" value="GCE11499.1"/>
    <property type="molecule type" value="Genomic_DNA"/>
</dbReference>
<reference evidence="3" key="1">
    <citation type="submission" date="2018-12" db="EMBL/GenBank/DDBJ databases">
        <title>Tengunoibacter tsumagoiensis gen. nov., sp. nov., Dictyobacter kobayashii sp. nov., D. alpinus sp. nov., and D. joshuensis sp. nov. and description of Dictyobacteraceae fam. nov. within the order Ktedonobacterales isolated from Tengu-no-mugimeshi.</title>
        <authorList>
            <person name="Wang C.M."/>
            <person name="Zheng Y."/>
            <person name="Sakai Y."/>
            <person name="Toyoda A."/>
            <person name="Minakuchi Y."/>
            <person name="Abe K."/>
            <person name="Yokota A."/>
            <person name="Yabe S."/>
        </authorList>
    </citation>
    <scope>NUCLEOTIDE SEQUENCE [LARGE SCALE GENOMIC DNA]</scope>
    <source>
        <strain evidence="3">Uno3</strain>
    </source>
</reference>
<gene>
    <name evidence="2" type="ORF">KTT_13580</name>
</gene>
<evidence type="ECO:0000313" key="3">
    <source>
        <dbReference type="Proteomes" id="UP000287352"/>
    </source>
</evidence>
<dbReference type="OrthoDB" id="9954867at2"/>
<dbReference type="Proteomes" id="UP000287352">
    <property type="component" value="Unassembled WGS sequence"/>
</dbReference>
<sequence>MNELVEATELSSRREGPEKAPPYRSFLTLSTRSLAILALLAGVILLGYDLSFATSAHALISATPLLLIGVASLAFLLILRPRPLDLLKALIVSVAFILWGVDQLLPAGWWATTLGDIVIVLYVIDLGWMLLSQRNA</sequence>
<keyword evidence="1" id="KW-1133">Transmembrane helix</keyword>
<name>A0A401ZXC7_9CHLR</name>
<feature type="transmembrane region" description="Helical" evidence="1">
    <location>
        <begin position="59"/>
        <end position="79"/>
    </location>
</feature>
<feature type="transmembrane region" description="Helical" evidence="1">
    <location>
        <begin position="34"/>
        <end position="53"/>
    </location>
</feature>
<dbReference type="AlphaFoldDB" id="A0A401ZXC7"/>
<keyword evidence="1" id="KW-0812">Transmembrane</keyword>
<evidence type="ECO:0000313" key="2">
    <source>
        <dbReference type="EMBL" id="GCE11499.1"/>
    </source>
</evidence>
<keyword evidence="3" id="KW-1185">Reference proteome</keyword>
<dbReference type="RefSeq" id="WP_126579210.1">
    <property type="nucleotide sequence ID" value="NZ_BIFR01000001.1"/>
</dbReference>
<evidence type="ECO:0000256" key="1">
    <source>
        <dbReference type="SAM" id="Phobius"/>
    </source>
</evidence>
<organism evidence="2 3">
    <name type="scientific">Tengunoibacter tsumagoiensis</name>
    <dbReference type="NCBI Taxonomy" id="2014871"/>
    <lineage>
        <taxon>Bacteria</taxon>
        <taxon>Bacillati</taxon>
        <taxon>Chloroflexota</taxon>
        <taxon>Ktedonobacteria</taxon>
        <taxon>Ktedonobacterales</taxon>
        <taxon>Dictyobacteraceae</taxon>
        <taxon>Tengunoibacter</taxon>
    </lineage>
</organism>
<protein>
    <submittedName>
        <fullName evidence="2">Uncharacterized protein</fullName>
    </submittedName>
</protein>
<comment type="caution">
    <text evidence="2">The sequence shown here is derived from an EMBL/GenBank/DDBJ whole genome shotgun (WGS) entry which is preliminary data.</text>
</comment>
<proteinExistence type="predicted"/>